<comment type="caution">
    <text evidence="1">The sequence shown here is derived from an EMBL/GenBank/DDBJ whole genome shotgun (WGS) entry which is preliminary data.</text>
</comment>
<evidence type="ECO:0000313" key="1">
    <source>
        <dbReference type="EMBL" id="EFG26731.2"/>
    </source>
</evidence>
<dbReference type="HOGENOM" id="CLU_076342_0_0_11"/>
<protein>
    <submittedName>
        <fullName evidence="1">Uncharacterized protein</fullName>
    </submittedName>
</protein>
<evidence type="ECO:0000313" key="2">
    <source>
        <dbReference type="Proteomes" id="UP000005777"/>
    </source>
</evidence>
<accession>W5IIB0</accession>
<proteinExistence type="predicted"/>
<sequence length="189" mass="21512">MSKHLEQRKPAIYLYPAKTTEVTVKLKFKGTLTTTYPAYDAGSGWKVTAHPDGTLVDKSNKTYSYLFWEGLSKTHYDMSHGFVIKGKDTASFLEKTLSTIGLDSKQRNDFITFWLPQMQNNPYNLISFQSKAYTDSAVLKISPKPDSILRVFMAYKRLEQPISVPQQTIKPFVHKGFTVIEWGGTNLTE</sequence>
<dbReference type="EMBL" id="ADCX01000002">
    <property type="protein sequence ID" value="EFG26731.2"/>
    <property type="molecule type" value="Genomic_DNA"/>
</dbReference>
<reference evidence="1 2" key="1">
    <citation type="submission" date="2012-01" db="EMBL/GenBank/DDBJ databases">
        <title>The Genome Sequence of Scardovia inopinata F0304.</title>
        <authorList>
            <consortium name="The Broad Institute Genome Sequencing Platform"/>
            <person name="Earl A."/>
            <person name="Ward D."/>
            <person name="Feldgarden M."/>
            <person name="Gevers D."/>
            <person name="Izard J."/>
            <person name="Baranova O.V."/>
            <person name="Blanton J.M."/>
            <person name="Tanner A.C."/>
            <person name="Dewhirst F.E."/>
            <person name="Young S.K."/>
            <person name="Zeng Q."/>
            <person name="Gargeya S."/>
            <person name="Fitzgerald M."/>
            <person name="Haas B."/>
            <person name="Abouelleil A."/>
            <person name="Alvarado L."/>
            <person name="Arachchi H.M."/>
            <person name="Berlin A."/>
            <person name="Chapman S.B."/>
            <person name="Gearin G."/>
            <person name="Goldberg J."/>
            <person name="Griggs A."/>
            <person name="Gujja S."/>
            <person name="Hansen M."/>
            <person name="Heiman D."/>
            <person name="Howarth C."/>
            <person name="Larimer J."/>
            <person name="Lui A."/>
            <person name="MacDonald P.J."/>
            <person name="McCowen C."/>
            <person name="Montmayeur A."/>
            <person name="Murphy C."/>
            <person name="Neiman D."/>
            <person name="Pearson M."/>
            <person name="Priest M."/>
            <person name="Roberts A."/>
            <person name="Saif S."/>
            <person name="Shea T."/>
            <person name="Sisk P."/>
            <person name="Stolte C."/>
            <person name="Sykes S."/>
            <person name="Wortman J."/>
            <person name="Nusbaum C."/>
            <person name="Birren B."/>
        </authorList>
    </citation>
    <scope>NUCLEOTIDE SEQUENCE [LARGE SCALE GENOMIC DNA]</scope>
    <source>
        <strain evidence="1 2">F0304</strain>
    </source>
</reference>
<organism evidence="1 2">
    <name type="scientific">Scardovia inopinata F0304</name>
    <dbReference type="NCBI Taxonomy" id="641146"/>
    <lineage>
        <taxon>Bacteria</taxon>
        <taxon>Bacillati</taxon>
        <taxon>Actinomycetota</taxon>
        <taxon>Actinomycetes</taxon>
        <taxon>Bifidobacteriales</taxon>
        <taxon>Bifidobacteriaceae</taxon>
        <taxon>Scardovia</taxon>
    </lineage>
</organism>
<dbReference type="AlphaFoldDB" id="W5IIB0"/>
<dbReference type="Proteomes" id="UP000005777">
    <property type="component" value="Unassembled WGS sequence"/>
</dbReference>
<gene>
    <name evidence="1" type="ORF">HMPREF9020_00358</name>
</gene>
<keyword evidence="2" id="KW-1185">Reference proteome</keyword>
<dbReference type="eggNOG" id="COG4991">
    <property type="taxonomic scope" value="Bacteria"/>
</dbReference>
<name>W5IIB0_SCAIO</name>